<keyword evidence="1" id="KW-0472">Membrane</keyword>
<name>A0A815UWK9_9BILA</name>
<accession>A0A815UWK9</accession>
<dbReference type="AlphaFoldDB" id="A0A815UWK9"/>
<keyword evidence="1" id="KW-0812">Transmembrane</keyword>
<dbReference type="OrthoDB" id="415460at2759"/>
<feature type="non-terminal residue" evidence="3">
    <location>
        <position position="1"/>
    </location>
</feature>
<dbReference type="Proteomes" id="UP000663882">
    <property type="component" value="Unassembled WGS sequence"/>
</dbReference>
<organism evidence="3 4">
    <name type="scientific">Rotaria sordida</name>
    <dbReference type="NCBI Taxonomy" id="392033"/>
    <lineage>
        <taxon>Eukaryota</taxon>
        <taxon>Metazoa</taxon>
        <taxon>Spiralia</taxon>
        <taxon>Gnathifera</taxon>
        <taxon>Rotifera</taxon>
        <taxon>Eurotatoria</taxon>
        <taxon>Bdelloidea</taxon>
        <taxon>Philodinida</taxon>
        <taxon>Philodinidae</taxon>
        <taxon>Rotaria</taxon>
    </lineage>
</organism>
<protein>
    <recommendedName>
        <fullName evidence="2">Potassium channel domain-containing protein</fullName>
    </recommendedName>
</protein>
<dbReference type="Pfam" id="PF07885">
    <property type="entry name" value="Ion_trans_2"/>
    <property type="match status" value="1"/>
</dbReference>
<proteinExistence type="predicted"/>
<evidence type="ECO:0000313" key="3">
    <source>
        <dbReference type="EMBL" id="CAF1526460.1"/>
    </source>
</evidence>
<dbReference type="InterPro" id="IPR013099">
    <property type="entry name" value="K_chnl_dom"/>
</dbReference>
<comment type="caution">
    <text evidence="3">The sequence shown here is derived from an EMBL/GenBank/DDBJ whole genome shotgun (WGS) entry which is preliminary data.</text>
</comment>
<feature type="domain" description="Potassium channel" evidence="2">
    <location>
        <begin position="1"/>
        <end position="38"/>
    </location>
</feature>
<evidence type="ECO:0000256" key="1">
    <source>
        <dbReference type="SAM" id="Phobius"/>
    </source>
</evidence>
<reference evidence="3" key="1">
    <citation type="submission" date="2021-02" db="EMBL/GenBank/DDBJ databases">
        <authorList>
            <person name="Nowell W R."/>
        </authorList>
    </citation>
    <scope>NUCLEOTIDE SEQUENCE</scope>
</reference>
<dbReference type="SUPFAM" id="SSF81324">
    <property type="entry name" value="Voltage-gated potassium channels"/>
    <property type="match status" value="1"/>
</dbReference>
<dbReference type="Gene3D" id="1.10.287.70">
    <property type="match status" value="1"/>
</dbReference>
<evidence type="ECO:0000313" key="4">
    <source>
        <dbReference type="Proteomes" id="UP000663882"/>
    </source>
</evidence>
<feature type="transmembrane region" description="Helical" evidence="1">
    <location>
        <begin position="12"/>
        <end position="34"/>
    </location>
</feature>
<sequence length="69" mass="7965">YGDMYPTTVIGRILACTCAYFGVATSGILVSILVDRYQRVYNRKRFFPDHVISAIDPSIYHSFHYQQTK</sequence>
<keyword evidence="1" id="KW-1133">Transmembrane helix</keyword>
<gene>
    <name evidence="3" type="ORF">RFH988_LOCUS39398</name>
</gene>
<evidence type="ECO:0000259" key="2">
    <source>
        <dbReference type="Pfam" id="PF07885"/>
    </source>
</evidence>
<dbReference type="EMBL" id="CAJNOO010018128">
    <property type="protein sequence ID" value="CAF1526460.1"/>
    <property type="molecule type" value="Genomic_DNA"/>
</dbReference>